<dbReference type="AlphaFoldDB" id="A0A168RFB0"/>
<evidence type="ECO:0000313" key="1">
    <source>
        <dbReference type="EMBL" id="SAM06726.1"/>
    </source>
</evidence>
<dbReference type="Proteomes" id="UP000078561">
    <property type="component" value="Unassembled WGS sequence"/>
</dbReference>
<protein>
    <submittedName>
        <fullName evidence="1">Uncharacterized protein</fullName>
    </submittedName>
</protein>
<dbReference type="EMBL" id="LT554635">
    <property type="protein sequence ID" value="SAM06726.1"/>
    <property type="molecule type" value="Genomic_DNA"/>
</dbReference>
<evidence type="ECO:0000313" key="2">
    <source>
        <dbReference type="Proteomes" id="UP000078561"/>
    </source>
</evidence>
<name>A0A168RFB0_ABSGL</name>
<proteinExistence type="predicted"/>
<accession>A0A168RFB0</accession>
<keyword evidence="2" id="KW-1185">Reference proteome</keyword>
<dbReference type="InParanoid" id="A0A168RFB0"/>
<reference evidence="1" key="1">
    <citation type="submission" date="2016-04" db="EMBL/GenBank/DDBJ databases">
        <authorList>
            <person name="Evans L.H."/>
            <person name="Alamgir A."/>
            <person name="Owens N."/>
            <person name="Weber N.D."/>
            <person name="Virtaneva K."/>
            <person name="Barbian K."/>
            <person name="Babar A."/>
            <person name="Rosenke K."/>
        </authorList>
    </citation>
    <scope>NUCLEOTIDE SEQUENCE [LARGE SCALE GENOMIC DNA]</scope>
    <source>
        <strain evidence="1">CBS 101.48</strain>
    </source>
</reference>
<gene>
    <name evidence="1" type="primary">ABSGL_12492.1 scaffold 12955</name>
</gene>
<organism evidence="1">
    <name type="scientific">Absidia glauca</name>
    <name type="common">Pin mould</name>
    <dbReference type="NCBI Taxonomy" id="4829"/>
    <lineage>
        <taxon>Eukaryota</taxon>
        <taxon>Fungi</taxon>
        <taxon>Fungi incertae sedis</taxon>
        <taxon>Mucoromycota</taxon>
        <taxon>Mucoromycotina</taxon>
        <taxon>Mucoromycetes</taxon>
        <taxon>Mucorales</taxon>
        <taxon>Cunninghamellaceae</taxon>
        <taxon>Absidia</taxon>
    </lineage>
</organism>
<sequence>MTMEMRTKRADWLCQKCKWTMGVAKEMEDLLWKSERHVFRNTLRPIPTLTTCPSSPAAREPISVAISFDLLRKGKVMVQKANVSHGKTKMGQDCEKERGTLRSSFKVVV</sequence>